<dbReference type="Proteomes" id="UP000799754">
    <property type="component" value="Unassembled WGS sequence"/>
</dbReference>
<reference evidence="1" key="1">
    <citation type="journal article" date="2020" name="Stud. Mycol.">
        <title>101 Dothideomycetes genomes: a test case for predicting lifestyles and emergence of pathogens.</title>
        <authorList>
            <person name="Haridas S."/>
            <person name="Albert R."/>
            <person name="Binder M."/>
            <person name="Bloem J."/>
            <person name="Labutti K."/>
            <person name="Salamov A."/>
            <person name="Andreopoulos B."/>
            <person name="Baker S."/>
            <person name="Barry K."/>
            <person name="Bills G."/>
            <person name="Bluhm B."/>
            <person name="Cannon C."/>
            <person name="Castanera R."/>
            <person name="Culley D."/>
            <person name="Daum C."/>
            <person name="Ezra D."/>
            <person name="Gonzalez J."/>
            <person name="Henrissat B."/>
            <person name="Kuo A."/>
            <person name="Liang C."/>
            <person name="Lipzen A."/>
            <person name="Lutzoni F."/>
            <person name="Magnuson J."/>
            <person name="Mondo S."/>
            <person name="Nolan M."/>
            <person name="Ohm R."/>
            <person name="Pangilinan J."/>
            <person name="Park H.-J."/>
            <person name="Ramirez L."/>
            <person name="Alfaro M."/>
            <person name="Sun H."/>
            <person name="Tritt A."/>
            <person name="Yoshinaga Y."/>
            <person name="Zwiers L.-H."/>
            <person name="Turgeon B."/>
            <person name="Goodwin S."/>
            <person name="Spatafora J."/>
            <person name="Crous P."/>
            <person name="Grigoriev I."/>
        </authorList>
    </citation>
    <scope>NUCLEOTIDE SEQUENCE</scope>
    <source>
        <strain evidence="1">CBS 525.71</strain>
    </source>
</reference>
<keyword evidence="1" id="KW-0560">Oxidoreductase</keyword>
<organism evidence="1 2">
    <name type="scientific">Macroventuria anomochaeta</name>
    <dbReference type="NCBI Taxonomy" id="301207"/>
    <lineage>
        <taxon>Eukaryota</taxon>
        <taxon>Fungi</taxon>
        <taxon>Dikarya</taxon>
        <taxon>Ascomycota</taxon>
        <taxon>Pezizomycotina</taxon>
        <taxon>Dothideomycetes</taxon>
        <taxon>Pleosporomycetidae</taxon>
        <taxon>Pleosporales</taxon>
        <taxon>Pleosporineae</taxon>
        <taxon>Didymellaceae</taxon>
        <taxon>Macroventuria</taxon>
    </lineage>
</organism>
<dbReference type="EMBL" id="MU006740">
    <property type="protein sequence ID" value="KAF2623050.1"/>
    <property type="molecule type" value="Genomic_DNA"/>
</dbReference>
<protein>
    <submittedName>
        <fullName evidence="1">Dimethylaniline monooxygenase 2</fullName>
    </submittedName>
</protein>
<gene>
    <name evidence="1" type="ORF">BU25DRAFT_313735</name>
</gene>
<name>A0ACB6RNS5_9PLEO</name>
<proteinExistence type="predicted"/>
<feature type="non-terminal residue" evidence="1">
    <location>
        <position position="506"/>
    </location>
</feature>
<feature type="non-terminal residue" evidence="1">
    <location>
        <position position="1"/>
    </location>
</feature>
<comment type="caution">
    <text evidence="1">The sequence shown here is derived from an EMBL/GenBank/DDBJ whole genome shotgun (WGS) entry which is preliminary data.</text>
</comment>
<keyword evidence="2" id="KW-1185">Reference proteome</keyword>
<accession>A0ACB6RNS5</accession>
<sequence length="506" mass="56151">TVAVIGLGPAGLVALKNIHEEGFDVTGFDQNPYVGGLWQFTEEDKTSVLQSTVVNISKERGCFTDYPYPEGISAYPTAAEVQRYLVSYTEHFKLEPHLRLNTDVRQIRFDDTRQQYAIEIEGKDVQFYDKVVIAIGGLTSLPNIPTIEGLENFKGKGLHSRAFKKPEQFAGKRVMVVGFGNTAADTATALANVAEKVYIAHRNGARILPRRVNGKPVDHALSLRLFTIQSWIMSNFPAAGANMFDRFIKSLQDKSFKLRPEWGFEPAQATPIVSNTLVDYLECGLIESVKGIKRILGDTQVELDDGKILDVDALVWCTGYKADFSMLEPRLDPTSRSSTASSDANGSNGKPLARLYHNVFSLEKPDSLVFLGNVHTPLSGFQLFDMASMAIAQVWKGASNLPSRSAIESAVDEHHIWLAEQASRRSNVSPGMVDGGAWLKAIDGLAGTGVNEYLGYGWKGWWFWLSNMKLCNLLMGGVWSPHAHRLFDGKRKKWEDAQDAIERMNE</sequence>
<evidence type="ECO:0000313" key="1">
    <source>
        <dbReference type="EMBL" id="KAF2623050.1"/>
    </source>
</evidence>
<evidence type="ECO:0000313" key="2">
    <source>
        <dbReference type="Proteomes" id="UP000799754"/>
    </source>
</evidence>
<keyword evidence="1" id="KW-0503">Monooxygenase</keyword>